<feature type="transmembrane region" description="Helical" evidence="1">
    <location>
        <begin position="50"/>
        <end position="69"/>
    </location>
</feature>
<sequence length="269" mass="28780">MDVLRDLAAWSTLAIAAILLIVQLLAHEIGYRLGTVSKKGVPGQAENVGVVVAGMLGLLAFVLALTLSYSTARFNERRQGTLAEANAIGTAWLRATAIGSPQAVDVARLLEDYLKAREDFVNAGLDSDAIATANRDTSRLQQSIWGGVSAIVRERPDPVSASLMAAVNEAFDAGTSERFAMGMRLPPQIFWLLAGVMLLSMAALGYQFGLRGRPVRILTLLLTVIWTAIVVNILDLASPRIGNFRTNAVVYEWTRQGFAGMGGPPAASQ</sequence>
<keyword evidence="1" id="KW-0812">Transmembrane</keyword>
<dbReference type="RefSeq" id="WP_246517650.1">
    <property type="nucleotide sequence ID" value="NZ_BAAAVL010000008.1"/>
</dbReference>
<dbReference type="Pfam" id="PF14023">
    <property type="entry name" value="Bestrophin-like"/>
    <property type="match status" value="1"/>
</dbReference>
<accession>A0ABR9J225</accession>
<protein>
    <recommendedName>
        <fullName evidence="4">DUF4239 domain-containing protein</fullName>
    </recommendedName>
</protein>
<gene>
    <name evidence="2" type="ORF">H4W29_006683</name>
</gene>
<dbReference type="EMBL" id="JADBEC010000003">
    <property type="protein sequence ID" value="MBE1509436.1"/>
    <property type="molecule type" value="Genomic_DNA"/>
</dbReference>
<dbReference type="Proteomes" id="UP000620262">
    <property type="component" value="Unassembled WGS sequence"/>
</dbReference>
<reference evidence="2 3" key="1">
    <citation type="submission" date="2020-10" db="EMBL/GenBank/DDBJ databases">
        <title>Sequencing the genomes of 1000 actinobacteria strains.</title>
        <authorList>
            <person name="Klenk H.-P."/>
        </authorList>
    </citation>
    <scope>NUCLEOTIDE SEQUENCE [LARGE SCALE GENOMIC DNA]</scope>
    <source>
        <strain evidence="2 3">DSM 7307</strain>
    </source>
</reference>
<evidence type="ECO:0000313" key="2">
    <source>
        <dbReference type="EMBL" id="MBE1509436.1"/>
    </source>
</evidence>
<feature type="transmembrane region" description="Helical" evidence="1">
    <location>
        <begin position="215"/>
        <end position="237"/>
    </location>
</feature>
<keyword evidence="1" id="KW-1133">Transmembrane helix</keyword>
<proteinExistence type="predicted"/>
<comment type="caution">
    <text evidence="2">The sequence shown here is derived from an EMBL/GenBank/DDBJ whole genome shotgun (WGS) entry which is preliminary data.</text>
</comment>
<feature type="transmembrane region" description="Helical" evidence="1">
    <location>
        <begin position="189"/>
        <end position="209"/>
    </location>
</feature>
<keyword evidence="1" id="KW-0472">Membrane</keyword>
<evidence type="ECO:0000256" key="1">
    <source>
        <dbReference type="SAM" id="Phobius"/>
    </source>
</evidence>
<evidence type="ECO:0008006" key="4">
    <source>
        <dbReference type="Google" id="ProtNLM"/>
    </source>
</evidence>
<keyword evidence="3" id="KW-1185">Reference proteome</keyword>
<organism evidence="2 3">
    <name type="scientific">Rhizobium viscosum</name>
    <name type="common">Arthrobacter viscosus</name>
    <dbReference type="NCBI Taxonomy" id="1673"/>
    <lineage>
        <taxon>Bacteria</taxon>
        <taxon>Pseudomonadati</taxon>
        <taxon>Pseudomonadota</taxon>
        <taxon>Alphaproteobacteria</taxon>
        <taxon>Hyphomicrobiales</taxon>
        <taxon>Rhizobiaceae</taxon>
        <taxon>Rhizobium/Agrobacterium group</taxon>
        <taxon>Rhizobium</taxon>
    </lineage>
</organism>
<dbReference type="InterPro" id="IPR025333">
    <property type="entry name" value="DUF4239"/>
</dbReference>
<name>A0ABR9J225_RHIVS</name>
<evidence type="ECO:0000313" key="3">
    <source>
        <dbReference type="Proteomes" id="UP000620262"/>
    </source>
</evidence>